<dbReference type="OMA" id="RISWECC"/>
<dbReference type="HOGENOM" id="CLU_002639_5_3_1"/>
<dbReference type="EMBL" id="AMYD01004197">
    <property type="protein sequence ID" value="EQB43685.1"/>
    <property type="molecule type" value="Genomic_DNA"/>
</dbReference>
<dbReference type="Pfam" id="PF06985">
    <property type="entry name" value="HET"/>
    <property type="match status" value="1"/>
</dbReference>
<reference evidence="3" key="1">
    <citation type="journal article" date="2013" name="Mol. Plant Microbe Interact.">
        <title>Global aspects of pacC regulation of pathogenicity genes in Colletotrichum gloeosporioides as revealed by transcriptome analysis.</title>
        <authorList>
            <person name="Alkan N."/>
            <person name="Meng X."/>
            <person name="Friedlander G."/>
            <person name="Reuveni E."/>
            <person name="Sukno S."/>
            <person name="Sherman A."/>
            <person name="Thon M."/>
            <person name="Fluhr R."/>
            <person name="Prusky D."/>
        </authorList>
    </citation>
    <scope>NUCLEOTIDE SEQUENCE [LARGE SCALE GENOMIC DNA]</scope>
    <source>
        <strain evidence="3">Cg-14</strain>
    </source>
</reference>
<organism evidence="2 3">
    <name type="scientific">Colletotrichum gloeosporioides (strain Cg-14)</name>
    <name type="common">Anthracnose fungus</name>
    <name type="synonym">Glomerella cingulata</name>
    <dbReference type="NCBI Taxonomy" id="1237896"/>
    <lineage>
        <taxon>Eukaryota</taxon>
        <taxon>Fungi</taxon>
        <taxon>Dikarya</taxon>
        <taxon>Ascomycota</taxon>
        <taxon>Pezizomycotina</taxon>
        <taxon>Sordariomycetes</taxon>
        <taxon>Hypocreomycetidae</taxon>
        <taxon>Glomerellales</taxon>
        <taxon>Glomerellaceae</taxon>
        <taxon>Colletotrichum</taxon>
        <taxon>Colletotrichum gloeosporioides species complex</taxon>
    </lineage>
</organism>
<sequence>MDIGQAQDESWRLIITDDQAGKLLDAQYATLSYRWGSKPQALMLKASTLGDFLGGNPIADLPQTFKDFVVVARKLGYKYVWIDCLCIIQDCSQDWNHEASSMRDVYANSGCNVVACDSSDPKGGLFRYRTPSDVSPGLLEISLSSGQPQRYVIHDGALARRNSDDVITLADRGWVFQERFLAPRLLSFHDQRISWECCEGREWEGVTQSFDDSISIMDKLLASVQQNAEASHGETTEATLSLWEDMVSLYSRCKLTKSEDKLLAFAGVAKAFQELTGDTYLAGVWRSQLLAQLKWTVFKNERAAQVPKRYRAPSWSWASVDSPVRLWFIKQSLPQCENHLVLEVLDAGATSNAFEGMADVSDAWLEVRGTCFECSYEKQEGMFSLLRPDFDIGVELEAMVIVDATEYEFTDESRTTLLLYMVVSWEGYWYVADAMILLPISGSRNVYKRIGWAHFRPRDAKKSPADQMLSPRIEKAELLIV</sequence>
<comment type="caution">
    <text evidence="2">The sequence shown here is derived from an EMBL/GenBank/DDBJ whole genome shotgun (WGS) entry which is preliminary data.</text>
</comment>
<dbReference type="InterPro" id="IPR010730">
    <property type="entry name" value="HET"/>
</dbReference>
<dbReference type="PANTHER" id="PTHR33112">
    <property type="entry name" value="DOMAIN PROTEIN, PUTATIVE-RELATED"/>
    <property type="match status" value="1"/>
</dbReference>
<evidence type="ECO:0000313" key="2">
    <source>
        <dbReference type="EMBL" id="EQB43685.1"/>
    </source>
</evidence>
<feature type="domain" description="Heterokaryon incompatibility" evidence="1">
    <location>
        <begin position="28"/>
        <end position="178"/>
    </location>
</feature>
<evidence type="ECO:0000259" key="1">
    <source>
        <dbReference type="Pfam" id="PF06985"/>
    </source>
</evidence>
<dbReference type="STRING" id="1237896.T0L5X1"/>
<proteinExistence type="predicted"/>
<accession>T0L5X1</accession>
<protein>
    <recommendedName>
        <fullName evidence="1">Heterokaryon incompatibility domain-containing protein</fullName>
    </recommendedName>
</protein>
<dbReference type="Proteomes" id="UP000015530">
    <property type="component" value="Unassembled WGS sequence"/>
</dbReference>
<dbReference type="PANTHER" id="PTHR33112:SF10">
    <property type="entry name" value="TOL"/>
    <property type="match status" value="1"/>
</dbReference>
<dbReference type="AlphaFoldDB" id="T0L5X1"/>
<dbReference type="OrthoDB" id="5362512at2759"/>
<gene>
    <name evidence="2" type="ORF">CGLO_17624</name>
</gene>
<name>T0L5X1_COLGC</name>
<evidence type="ECO:0000313" key="3">
    <source>
        <dbReference type="Proteomes" id="UP000015530"/>
    </source>
</evidence>